<evidence type="ECO:0000313" key="2">
    <source>
        <dbReference type="EMBL" id="EPZ36077.1"/>
    </source>
</evidence>
<dbReference type="Proteomes" id="UP000030755">
    <property type="component" value="Unassembled WGS sequence"/>
</dbReference>
<dbReference type="OrthoDB" id="360540at2759"/>
<dbReference type="AlphaFoldDB" id="A0A075B4D9"/>
<dbReference type="PANTHER" id="PTHR15323">
    <property type="entry name" value="D123 PROTEIN"/>
    <property type="match status" value="1"/>
</dbReference>
<sequence length="288" mass="34325">MFDESFKNIQLQQSDISYWYPIFKDFSLTSKFINLESTNFRDWMKEDSIIIPEAFPLSTLIDNELDELGGIVMCKLNWSSPKDAAKLFLDGQKCRSSHDVLRLIKSSDYILHDINRRYSKPLCLCLRKWYKIHKSNEFRCFVVNGKLRAMSQRHIDCYFEELFSKQEVIIDLCEQFYDDNLKGKIMDDQFLVFDVYFNTSFTKLWLIDINVFDEYTNPLLYTWDELLGEKEIEELRLVETPENCKGTTDTFNSYPLELIDLVVPIEEKEITNQLNPYLRDYNKSQYVH</sequence>
<gene>
    <name evidence="2" type="ORF">O9G_003649</name>
</gene>
<accession>A0A075B4D9</accession>
<dbReference type="InterPro" id="IPR009772">
    <property type="entry name" value="CDC123"/>
</dbReference>
<dbReference type="GO" id="GO:0005524">
    <property type="term" value="F:ATP binding"/>
    <property type="evidence" value="ECO:0007669"/>
    <property type="project" value="EnsemblFungi"/>
</dbReference>
<dbReference type="PANTHER" id="PTHR15323:SF6">
    <property type="entry name" value="CELL DIVISION CYCLE PROTEIN 123 HOMOLOG"/>
    <property type="match status" value="1"/>
</dbReference>
<evidence type="ECO:0000256" key="1">
    <source>
        <dbReference type="ARBA" id="ARBA00011047"/>
    </source>
</evidence>
<name>A0A075B4D9_ROZAC</name>
<comment type="similarity">
    <text evidence="1">Belongs to the CDC123 family.</text>
</comment>
<reference evidence="2 3" key="1">
    <citation type="journal article" date="2013" name="Curr. Biol.">
        <title>Shared signatures of parasitism and phylogenomics unite Cryptomycota and microsporidia.</title>
        <authorList>
            <person name="James T.Y."/>
            <person name="Pelin A."/>
            <person name="Bonen L."/>
            <person name="Ahrendt S."/>
            <person name="Sain D."/>
            <person name="Corradi N."/>
            <person name="Stajich J.E."/>
        </authorList>
    </citation>
    <scope>NUCLEOTIDE SEQUENCE [LARGE SCALE GENOMIC DNA]</scope>
    <source>
        <strain evidence="2 3">CSF55</strain>
    </source>
</reference>
<protein>
    <submittedName>
        <fullName evidence="2">D123 domain-containing protein</fullName>
    </submittedName>
</protein>
<dbReference type="STRING" id="988480.A0A075B4D9"/>
<dbReference type="Pfam" id="PF07065">
    <property type="entry name" value="D123"/>
    <property type="match status" value="1"/>
</dbReference>
<dbReference type="HOGENOM" id="CLU_966931_0_0_1"/>
<evidence type="ECO:0000313" key="3">
    <source>
        <dbReference type="Proteomes" id="UP000030755"/>
    </source>
</evidence>
<proteinExistence type="inferred from homology"/>
<dbReference type="OMA" id="TFPDPNF"/>
<keyword evidence="3" id="KW-1185">Reference proteome</keyword>
<dbReference type="GO" id="GO:0000287">
    <property type="term" value="F:magnesium ion binding"/>
    <property type="evidence" value="ECO:0007669"/>
    <property type="project" value="EnsemblFungi"/>
</dbReference>
<dbReference type="GO" id="GO:0005737">
    <property type="term" value="C:cytoplasm"/>
    <property type="evidence" value="ECO:0007669"/>
    <property type="project" value="TreeGrafter"/>
</dbReference>
<organism evidence="2 3">
    <name type="scientific">Rozella allomycis (strain CSF55)</name>
    <dbReference type="NCBI Taxonomy" id="988480"/>
    <lineage>
        <taxon>Eukaryota</taxon>
        <taxon>Fungi</taxon>
        <taxon>Fungi incertae sedis</taxon>
        <taxon>Cryptomycota</taxon>
        <taxon>Cryptomycota incertae sedis</taxon>
        <taxon>Rozella</taxon>
    </lineage>
</organism>
<dbReference type="EMBL" id="KE560662">
    <property type="protein sequence ID" value="EPZ36077.1"/>
    <property type="molecule type" value="Genomic_DNA"/>
</dbReference>